<protein>
    <recommendedName>
        <fullName evidence="3">Exonuclease</fullName>
    </recommendedName>
</protein>
<sequence>MNLSQALEHASAFVFPGFVADDATLTAERERNEEAMELLSAAWWEAPLGQEPFSYDLVRGLADRNRTACDSYGIDRLRNVSPAMLSKRLSDEDLIRAVARMQHRSEDEVAKTAGPNCVDLGIAYVEAPVSGMVCGIDIETTERDPGRGYVLNVGLEFMELSARARPEHPFSAYCGIPEMYRKTGIPLSFVHHITWDDIADKKPLRSNGKMQRALLTTLETYPFMAHNAAFEDSWFILTIDGYAEARKAGKIVPIDTRDICRRIDPEYRMLPRDSRPAALESWARRRGTLDANQQETHLGLEDVDLMFRTVQAEFMERNMFA</sequence>
<dbReference type="SUPFAM" id="SSF53098">
    <property type="entry name" value="Ribonuclease H-like"/>
    <property type="match status" value="1"/>
</dbReference>
<organism evidence="1 2">
    <name type="scientific">Olsenella profusa F0195</name>
    <dbReference type="NCBI Taxonomy" id="1125712"/>
    <lineage>
        <taxon>Bacteria</taxon>
        <taxon>Bacillati</taxon>
        <taxon>Actinomycetota</taxon>
        <taxon>Coriobacteriia</taxon>
        <taxon>Coriobacteriales</taxon>
        <taxon>Atopobiaceae</taxon>
        <taxon>Olsenella</taxon>
    </lineage>
</organism>
<keyword evidence="2" id="KW-1185">Reference proteome</keyword>
<proteinExistence type="predicted"/>
<dbReference type="PATRIC" id="fig|1125712.3.peg.1507"/>
<evidence type="ECO:0008006" key="3">
    <source>
        <dbReference type="Google" id="ProtNLM"/>
    </source>
</evidence>
<dbReference type="STRING" id="1125712.HMPREF1316_1795"/>
<accession>U2UXQ5</accession>
<dbReference type="GO" id="GO:0003676">
    <property type="term" value="F:nucleic acid binding"/>
    <property type="evidence" value="ECO:0007669"/>
    <property type="project" value="InterPro"/>
</dbReference>
<dbReference type="Proteomes" id="UP000016638">
    <property type="component" value="Unassembled WGS sequence"/>
</dbReference>
<dbReference type="eggNOG" id="COG0847">
    <property type="taxonomic scope" value="Bacteria"/>
</dbReference>
<dbReference type="OrthoDB" id="3180615at2"/>
<dbReference type="EMBL" id="AWEZ01000050">
    <property type="protein sequence ID" value="ERL07877.1"/>
    <property type="molecule type" value="Genomic_DNA"/>
</dbReference>
<evidence type="ECO:0000313" key="1">
    <source>
        <dbReference type="EMBL" id="ERL07877.1"/>
    </source>
</evidence>
<reference evidence="1 2" key="1">
    <citation type="submission" date="2013-08" db="EMBL/GenBank/DDBJ databases">
        <authorList>
            <person name="Durkin A.S."/>
            <person name="Haft D.R."/>
            <person name="McCorrison J."/>
            <person name="Torralba M."/>
            <person name="Gillis M."/>
            <person name="Haft D.H."/>
            <person name="Methe B."/>
            <person name="Sutton G."/>
            <person name="Nelson K.E."/>
        </authorList>
    </citation>
    <scope>NUCLEOTIDE SEQUENCE [LARGE SCALE GENOMIC DNA]</scope>
    <source>
        <strain evidence="1 2">F0195</strain>
    </source>
</reference>
<dbReference type="InterPro" id="IPR012337">
    <property type="entry name" value="RNaseH-like_sf"/>
</dbReference>
<evidence type="ECO:0000313" key="2">
    <source>
        <dbReference type="Proteomes" id="UP000016638"/>
    </source>
</evidence>
<dbReference type="InterPro" id="IPR036397">
    <property type="entry name" value="RNaseH_sf"/>
</dbReference>
<dbReference type="RefSeq" id="WP_021726387.1">
    <property type="nucleotide sequence ID" value="NZ_AWEZ01000050.1"/>
</dbReference>
<gene>
    <name evidence="1" type="ORF">HMPREF1316_1795</name>
</gene>
<dbReference type="Gene3D" id="3.30.420.10">
    <property type="entry name" value="Ribonuclease H-like superfamily/Ribonuclease H"/>
    <property type="match status" value="1"/>
</dbReference>
<dbReference type="AlphaFoldDB" id="U2UXQ5"/>
<comment type="caution">
    <text evidence="1">The sequence shown here is derived from an EMBL/GenBank/DDBJ whole genome shotgun (WGS) entry which is preliminary data.</text>
</comment>
<name>U2UXQ5_9ACTN</name>